<keyword evidence="4 9" id="KW-0812">Transmembrane</keyword>
<evidence type="ECO:0000256" key="4">
    <source>
        <dbReference type="ARBA" id="ARBA00022692"/>
    </source>
</evidence>
<evidence type="ECO:0000313" key="10">
    <source>
        <dbReference type="EMBL" id="HJG31557.1"/>
    </source>
</evidence>
<feature type="region of interest" description="Disordered" evidence="8">
    <location>
        <begin position="1"/>
        <end position="35"/>
    </location>
</feature>
<dbReference type="InterPro" id="IPR004254">
    <property type="entry name" value="AdipoR/HlyIII-related"/>
</dbReference>
<name>A0A921LRY9_9ACTN</name>
<dbReference type="GO" id="GO:0140911">
    <property type="term" value="F:pore-forming activity"/>
    <property type="evidence" value="ECO:0007669"/>
    <property type="project" value="InterPro"/>
</dbReference>
<evidence type="ECO:0000256" key="6">
    <source>
        <dbReference type="ARBA" id="ARBA00023136"/>
    </source>
</evidence>
<feature type="compositionally biased region" description="Low complexity" evidence="8">
    <location>
        <begin position="1"/>
        <end position="14"/>
    </location>
</feature>
<keyword evidence="7" id="KW-0862">Zinc</keyword>
<dbReference type="EMBL" id="DYVF01000052">
    <property type="protein sequence ID" value="HJG31557.1"/>
    <property type="molecule type" value="Genomic_DNA"/>
</dbReference>
<keyword evidence="6 9" id="KW-0472">Membrane</keyword>
<feature type="binding site" evidence="7">
    <location>
        <position position="260"/>
    </location>
    <ligand>
        <name>Zn(2+)</name>
        <dbReference type="ChEBI" id="CHEBI:29105"/>
    </ligand>
</feature>
<keyword evidence="5 9" id="KW-1133">Transmembrane helix</keyword>
<feature type="transmembrane region" description="Helical" evidence="9">
    <location>
        <begin position="154"/>
        <end position="172"/>
    </location>
</feature>
<evidence type="ECO:0000313" key="11">
    <source>
        <dbReference type="Proteomes" id="UP000746751"/>
    </source>
</evidence>
<feature type="transmembrane region" description="Helical" evidence="9">
    <location>
        <begin position="265"/>
        <end position="282"/>
    </location>
</feature>
<comment type="subcellular location">
    <subcellularLocation>
        <location evidence="1">Cell membrane</location>
        <topology evidence="1">Multi-pass membrane protein</topology>
    </subcellularLocation>
</comment>
<reference evidence="10" key="2">
    <citation type="submission" date="2021-09" db="EMBL/GenBank/DDBJ databases">
        <authorList>
            <person name="Gilroy R."/>
        </authorList>
    </citation>
    <scope>NUCLEOTIDE SEQUENCE</scope>
    <source>
        <strain evidence="10">ChiGjej2B2-7701</strain>
    </source>
</reference>
<feature type="binding site" evidence="7">
    <location>
        <position position="264"/>
    </location>
    <ligand>
        <name>Zn(2+)</name>
        <dbReference type="ChEBI" id="CHEBI:29105"/>
    </ligand>
</feature>
<accession>A0A921LRY9</accession>
<evidence type="ECO:0000256" key="1">
    <source>
        <dbReference type="ARBA" id="ARBA00004651"/>
    </source>
</evidence>
<gene>
    <name evidence="10" type="ORF">K8U80_09225</name>
</gene>
<feature type="transmembrane region" description="Helical" evidence="9">
    <location>
        <begin position="90"/>
        <end position="108"/>
    </location>
</feature>
<organism evidence="10 11">
    <name type="scientific">Collinsella ihumii</name>
    <dbReference type="NCBI Taxonomy" id="1720204"/>
    <lineage>
        <taxon>Bacteria</taxon>
        <taxon>Bacillati</taxon>
        <taxon>Actinomycetota</taxon>
        <taxon>Coriobacteriia</taxon>
        <taxon>Coriobacteriales</taxon>
        <taxon>Coriobacteriaceae</taxon>
        <taxon>Collinsella</taxon>
    </lineage>
</organism>
<comment type="similarity">
    <text evidence="2">Belongs to the UPF0073 (Hly-III) family.</text>
</comment>
<feature type="transmembrane region" description="Helical" evidence="9">
    <location>
        <begin position="114"/>
        <end position="133"/>
    </location>
</feature>
<evidence type="ECO:0000256" key="7">
    <source>
        <dbReference type="PIRSR" id="PIRSR604254-1"/>
    </source>
</evidence>
<evidence type="ECO:0000256" key="8">
    <source>
        <dbReference type="SAM" id="MobiDB-lite"/>
    </source>
</evidence>
<dbReference type="Proteomes" id="UP000746751">
    <property type="component" value="Unassembled WGS sequence"/>
</dbReference>
<reference evidence="10" key="1">
    <citation type="journal article" date="2021" name="PeerJ">
        <title>Extensive microbial diversity within the chicken gut microbiome revealed by metagenomics and culture.</title>
        <authorList>
            <person name="Gilroy R."/>
            <person name="Ravi A."/>
            <person name="Getino M."/>
            <person name="Pursley I."/>
            <person name="Horton D.L."/>
            <person name="Alikhan N.F."/>
            <person name="Baker D."/>
            <person name="Gharbi K."/>
            <person name="Hall N."/>
            <person name="Watson M."/>
            <person name="Adriaenssens E.M."/>
            <person name="Foster-Nyarko E."/>
            <person name="Jarju S."/>
            <person name="Secka A."/>
            <person name="Antonio M."/>
            <person name="Oren A."/>
            <person name="Chaudhuri R.R."/>
            <person name="La Ragione R."/>
            <person name="Hildebrand F."/>
            <person name="Pallen M.J."/>
        </authorList>
    </citation>
    <scope>NUCLEOTIDE SEQUENCE</scope>
    <source>
        <strain evidence="10">ChiGjej2B2-7701</strain>
    </source>
</reference>
<keyword evidence="3" id="KW-1003">Cell membrane</keyword>
<dbReference type="GO" id="GO:0005886">
    <property type="term" value="C:plasma membrane"/>
    <property type="evidence" value="ECO:0007669"/>
    <property type="project" value="UniProtKB-SubCell"/>
</dbReference>
<evidence type="ECO:0000256" key="9">
    <source>
        <dbReference type="SAM" id="Phobius"/>
    </source>
</evidence>
<proteinExistence type="inferred from homology"/>
<evidence type="ECO:0000256" key="3">
    <source>
        <dbReference type="ARBA" id="ARBA00022475"/>
    </source>
</evidence>
<sequence length="283" mass="30720">MSASGDSSTSRSTTVPGGSSAPVPESDDPSPVQVVADVRDDAVDDVCATCPKRRRSCPKYPCKQDHGRNHKEPPHYTVGEEIANSITHGIGVLLGIAGLVLLIVKAALGGAAPAHMASAIVFGVSIILEYLASTLYHAIQVPAAKRIFRTIDHSCIYLLIAGSYTPFLLITLEPYGGIVMFVVIWALAFAGISFEIVGRQRQPRWVTIIIYLVMGWLVVFRLPQLVAALDPLALALLVVGGLCYTIGTIFYLMKSIRYMHSVWHLWVLAGSIFIFMVVILFVI</sequence>
<dbReference type="PANTHER" id="PTHR20855:SF3">
    <property type="entry name" value="LD03007P"/>
    <property type="match status" value="1"/>
</dbReference>
<dbReference type="NCBIfam" id="TIGR01065">
    <property type="entry name" value="hlyIII"/>
    <property type="match status" value="1"/>
</dbReference>
<dbReference type="InterPro" id="IPR005744">
    <property type="entry name" value="Hy-lIII"/>
</dbReference>
<evidence type="ECO:0000256" key="2">
    <source>
        <dbReference type="ARBA" id="ARBA00008488"/>
    </source>
</evidence>
<dbReference type="PANTHER" id="PTHR20855">
    <property type="entry name" value="ADIPOR/PROGESTIN RECEPTOR-RELATED"/>
    <property type="match status" value="1"/>
</dbReference>
<comment type="caution">
    <text evidence="10">The sequence shown here is derived from an EMBL/GenBank/DDBJ whole genome shotgun (WGS) entry which is preliminary data.</text>
</comment>
<keyword evidence="7" id="KW-0479">Metal-binding</keyword>
<evidence type="ECO:0000256" key="5">
    <source>
        <dbReference type="ARBA" id="ARBA00022989"/>
    </source>
</evidence>
<dbReference type="AlphaFoldDB" id="A0A921LRY9"/>
<feature type="transmembrane region" description="Helical" evidence="9">
    <location>
        <begin position="205"/>
        <end position="226"/>
    </location>
</feature>
<feature type="transmembrane region" description="Helical" evidence="9">
    <location>
        <begin position="232"/>
        <end position="253"/>
    </location>
</feature>
<feature type="transmembrane region" description="Helical" evidence="9">
    <location>
        <begin position="178"/>
        <end position="198"/>
    </location>
</feature>
<protein>
    <submittedName>
        <fullName evidence="10">Hemolysin III family protein</fullName>
    </submittedName>
</protein>
<dbReference type="Pfam" id="PF03006">
    <property type="entry name" value="HlyIII"/>
    <property type="match status" value="1"/>
</dbReference>
<feature type="binding site" evidence="7">
    <location>
        <position position="137"/>
    </location>
    <ligand>
        <name>Zn(2+)</name>
        <dbReference type="ChEBI" id="CHEBI:29105"/>
    </ligand>
</feature>
<dbReference type="GO" id="GO:0046872">
    <property type="term" value="F:metal ion binding"/>
    <property type="evidence" value="ECO:0007669"/>
    <property type="project" value="UniProtKB-KW"/>
</dbReference>